<feature type="region of interest" description="Disordered" evidence="1">
    <location>
        <begin position="1"/>
        <end position="23"/>
    </location>
</feature>
<evidence type="ECO:0000313" key="2">
    <source>
        <dbReference type="EMBL" id="MPQ83306.1"/>
    </source>
</evidence>
<organism evidence="2 3">
    <name type="scientific">Pseudomonas kitaguniensis</name>
    <dbReference type="NCBI Taxonomy" id="2607908"/>
    <lineage>
        <taxon>Bacteria</taxon>
        <taxon>Pseudomonadati</taxon>
        <taxon>Pseudomonadota</taxon>
        <taxon>Gammaproteobacteria</taxon>
        <taxon>Pseudomonadales</taxon>
        <taxon>Pseudomonadaceae</taxon>
        <taxon>Pseudomonas</taxon>
    </lineage>
</organism>
<gene>
    <name evidence="2" type="ORF">F0170_04460</name>
</gene>
<comment type="caution">
    <text evidence="2">The sequence shown here is derived from an EMBL/GenBank/DDBJ whole genome shotgun (WGS) entry which is preliminary data.</text>
</comment>
<dbReference type="AlphaFoldDB" id="A0A5N7JPS9"/>
<dbReference type="Gene3D" id="3.90.1300.10">
    <property type="entry name" value="Amidase signature (AS) domain"/>
    <property type="match status" value="1"/>
</dbReference>
<reference evidence="2 3" key="1">
    <citation type="submission" date="2019-09" db="EMBL/GenBank/DDBJ databases">
        <title>The draft genomes of Allium pathogen Pseudomonas sp.</title>
        <authorList>
            <person name="Fujikawa T."/>
            <person name="Sawada H."/>
        </authorList>
    </citation>
    <scope>NUCLEOTIDE SEQUENCE [LARGE SCALE GENOMIC DNA]</scope>
    <source>
        <strain evidence="2 3">MAFF 730085</strain>
    </source>
</reference>
<accession>A0A5N7JPS9</accession>
<sequence length="225" mass="23979">MPCHQGASLPLTGSDAAPSQADKARQGGIVFAGEHHGGVVPIPGYNALPPLMRSARDPSLLLNALSGIDPTGPVMVEVPLVLNNTTFTASQLFSGWRIGFADRYVCSGQGSPAYHSAAMRRAFDILRQAGARLVPVNAQRAHGSVQFTPNSRNEIDELVAEHLLDALMSDGKSAAFHGACRSGHASLCDTLEDGTQLWFYGPSWSRDTLPTLLDVYRRISACAPN</sequence>
<dbReference type="SUPFAM" id="SSF75304">
    <property type="entry name" value="Amidase signature (AS) enzymes"/>
    <property type="match status" value="1"/>
</dbReference>
<dbReference type="InterPro" id="IPR036928">
    <property type="entry name" value="AS_sf"/>
</dbReference>
<name>A0A5N7JPS9_9PSED</name>
<evidence type="ECO:0000256" key="1">
    <source>
        <dbReference type="SAM" id="MobiDB-lite"/>
    </source>
</evidence>
<evidence type="ECO:0000313" key="3">
    <source>
        <dbReference type="Proteomes" id="UP000325438"/>
    </source>
</evidence>
<proteinExistence type="predicted"/>
<protein>
    <submittedName>
        <fullName evidence="2">Uncharacterized protein</fullName>
    </submittedName>
</protein>
<dbReference type="EMBL" id="VUBA01000028">
    <property type="protein sequence ID" value="MPQ83306.1"/>
    <property type="molecule type" value="Genomic_DNA"/>
</dbReference>
<dbReference type="Proteomes" id="UP000325438">
    <property type="component" value="Unassembled WGS sequence"/>
</dbReference>